<dbReference type="PANTHER" id="PTHR48083">
    <property type="entry name" value="MEDIUM-CHAIN SPECIFIC ACYL-COA DEHYDROGENASE, MITOCHONDRIAL-RELATED"/>
    <property type="match status" value="1"/>
</dbReference>
<dbReference type="FunFam" id="2.40.110.10:FF:000002">
    <property type="entry name" value="Acyl-CoA dehydrogenase fadE12"/>
    <property type="match status" value="1"/>
</dbReference>
<dbReference type="EC" id="1.3.8.1" evidence="10"/>
<dbReference type="InterPro" id="IPR013786">
    <property type="entry name" value="AcylCoA_DH/ox_N"/>
</dbReference>
<dbReference type="Pfam" id="PF02771">
    <property type="entry name" value="Acyl-CoA_dh_N"/>
    <property type="match status" value="1"/>
</dbReference>
<evidence type="ECO:0000256" key="5">
    <source>
        <dbReference type="ARBA" id="ARBA00022827"/>
    </source>
</evidence>
<evidence type="ECO:0000256" key="4">
    <source>
        <dbReference type="ARBA" id="ARBA00022630"/>
    </source>
</evidence>
<sequence>MVRDEIAPLDAEFLAEVGVGDRWTFTARQTEILEGLKAKARKRGLWNLWLTDSSRGPGLTTVEYAYLAEEMGRSHLAPEVFNCNAPDTGNMEVLERYGSDAMKERWLKPLMAGEIRSAYLMTEPQVASSDATNIAMSCVRDGDHYVLNGEKWWATGAGDPRCAVHIVMVRTATDGPKHARHSMIVVPADAPGIQRLRAMEVYGHDDAPHGHMHFRYTDVRVPVAALLVGEGRGFEIAQGRLGPGRIHHCMRAIGQAEKALELMCRRALDREAFGKPLAQLGANFDIIAEARMEIEQARLLCLKAAWMMDQGDAKAAAPWISAIKVVAPAVALKVTDQAVQMFGAQGISQDTPLARQWTNLRTLRLADGPDAVHRRQIARAELARYSQ</sequence>
<evidence type="ECO:0000313" key="10">
    <source>
        <dbReference type="EMBL" id="OIQ67937.1"/>
    </source>
</evidence>
<dbReference type="Pfam" id="PF02770">
    <property type="entry name" value="Acyl-CoA_dh_M"/>
    <property type="match status" value="1"/>
</dbReference>
<dbReference type="InterPro" id="IPR046373">
    <property type="entry name" value="Acyl-CoA_Oxase/DH_mid-dom_sf"/>
</dbReference>
<keyword evidence="4" id="KW-0285">Flavoprotein</keyword>
<evidence type="ECO:0000259" key="7">
    <source>
        <dbReference type="Pfam" id="PF00441"/>
    </source>
</evidence>
<dbReference type="EMBL" id="MLJW01005605">
    <property type="protein sequence ID" value="OIQ67937.1"/>
    <property type="molecule type" value="Genomic_DNA"/>
</dbReference>
<keyword evidence="5" id="KW-0274">FAD</keyword>
<dbReference type="Pfam" id="PF00441">
    <property type="entry name" value="Acyl-CoA_dh_1"/>
    <property type="match status" value="1"/>
</dbReference>
<name>A0A1J5P8L7_9ZZZZ</name>
<dbReference type="GO" id="GO:0050660">
    <property type="term" value="F:flavin adenine dinucleotide binding"/>
    <property type="evidence" value="ECO:0007669"/>
    <property type="project" value="InterPro"/>
</dbReference>
<dbReference type="PANTHER" id="PTHR48083:SF13">
    <property type="entry name" value="ACYL-COA DEHYDROGENASE FAMILY MEMBER 11"/>
    <property type="match status" value="1"/>
</dbReference>
<dbReference type="SUPFAM" id="SSF56645">
    <property type="entry name" value="Acyl-CoA dehydrogenase NM domain-like"/>
    <property type="match status" value="1"/>
</dbReference>
<comment type="caution">
    <text evidence="10">The sequence shown here is derived from an EMBL/GenBank/DDBJ whole genome shotgun (WGS) entry which is preliminary data.</text>
</comment>
<dbReference type="GO" id="GO:0033539">
    <property type="term" value="P:fatty acid beta-oxidation using acyl-CoA dehydrogenase"/>
    <property type="evidence" value="ECO:0007669"/>
    <property type="project" value="TreeGrafter"/>
</dbReference>
<evidence type="ECO:0000256" key="1">
    <source>
        <dbReference type="ARBA" id="ARBA00001974"/>
    </source>
</evidence>
<organism evidence="10">
    <name type="scientific">mine drainage metagenome</name>
    <dbReference type="NCBI Taxonomy" id="410659"/>
    <lineage>
        <taxon>unclassified sequences</taxon>
        <taxon>metagenomes</taxon>
        <taxon>ecological metagenomes</taxon>
    </lineage>
</organism>
<comment type="subunit">
    <text evidence="3">Homodimer.</text>
</comment>
<gene>
    <name evidence="10" type="ORF">GALL_504800</name>
</gene>
<evidence type="ECO:0000256" key="6">
    <source>
        <dbReference type="ARBA" id="ARBA00023002"/>
    </source>
</evidence>
<feature type="domain" description="Acyl-CoA dehydrogenase/oxidase C-terminal" evidence="7">
    <location>
        <begin position="231"/>
        <end position="380"/>
    </location>
</feature>
<dbReference type="Gene3D" id="1.10.540.10">
    <property type="entry name" value="Acyl-CoA dehydrogenase/oxidase, N-terminal domain"/>
    <property type="match status" value="1"/>
</dbReference>
<dbReference type="Gene3D" id="2.40.110.10">
    <property type="entry name" value="Butyryl-CoA Dehydrogenase, subunit A, domain 2"/>
    <property type="match status" value="1"/>
</dbReference>
<dbReference type="InterPro" id="IPR006091">
    <property type="entry name" value="Acyl-CoA_Oxase/DH_mid-dom"/>
</dbReference>
<evidence type="ECO:0000256" key="2">
    <source>
        <dbReference type="ARBA" id="ARBA00009347"/>
    </source>
</evidence>
<comment type="similarity">
    <text evidence="2">Belongs to the acyl-CoA dehydrogenase family.</text>
</comment>
<keyword evidence="6 10" id="KW-0560">Oxidoreductase</keyword>
<feature type="domain" description="Acyl-CoA dehydrogenase/oxidase N-terminal" evidence="9">
    <location>
        <begin position="28"/>
        <end position="114"/>
    </location>
</feature>
<proteinExistence type="inferred from homology"/>
<feature type="domain" description="Acyl-CoA oxidase/dehydrogenase middle" evidence="8">
    <location>
        <begin position="118"/>
        <end position="215"/>
    </location>
</feature>
<dbReference type="Gene3D" id="1.20.140.10">
    <property type="entry name" value="Butyryl-CoA Dehydrogenase, subunit A, domain 3"/>
    <property type="match status" value="1"/>
</dbReference>
<dbReference type="GO" id="GO:0005737">
    <property type="term" value="C:cytoplasm"/>
    <property type="evidence" value="ECO:0007669"/>
    <property type="project" value="TreeGrafter"/>
</dbReference>
<accession>A0A1J5P8L7</accession>
<evidence type="ECO:0000259" key="9">
    <source>
        <dbReference type="Pfam" id="PF02771"/>
    </source>
</evidence>
<dbReference type="InterPro" id="IPR050741">
    <property type="entry name" value="Acyl-CoA_dehydrogenase"/>
</dbReference>
<dbReference type="AlphaFoldDB" id="A0A1J5P8L7"/>
<dbReference type="InterPro" id="IPR037069">
    <property type="entry name" value="AcylCoA_DH/ox_N_sf"/>
</dbReference>
<dbReference type="InterPro" id="IPR009075">
    <property type="entry name" value="AcylCo_DH/oxidase_C"/>
</dbReference>
<evidence type="ECO:0000259" key="8">
    <source>
        <dbReference type="Pfam" id="PF02770"/>
    </source>
</evidence>
<dbReference type="InterPro" id="IPR036250">
    <property type="entry name" value="AcylCo_DH-like_C"/>
</dbReference>
<dbReference type="GO" id="GO:0016937">
    <property type="term" value="F:short-chain fatty acyl-CoA dehydrogenase activity"/>
    <property type="evidence" value="ECO:0007669"/>
    <property type="project" value="UniProtKB-EC"/>
</dbReference>
<dbReference type="SUPFAM" id="SSF47203">
    <property type="entry name" value="Acyl-CoA dehydrogenase C-terminal domain-like"/>
    <property type="match status" value="1"/>
</dbReference>
<comment type="cofactor">
    <cofactor evidence="1">
        <name>FAD</name>
        <dbReference type="ChEBI" id="CHEBI:57692"/>
    </cofactor>
</comment>
<dbReference type="InterPro" id="IPR009100">
    <property type="entry name" value="AcylCoA_DH/oxidase_NM_dom_sf"/>
</dbReference>
<evidence type="ECO:0000256" key="3">
    <source>
        <dbReference type="ARBA" id="ARBA00011738"/>
    </source>
</evidence>
<protein>
    <submittedName>
        <fullName evidence="10">Acyl-CoA dehydrogenase, short-chain specific</fullName>
        <ecNumber evidence="10">1.3.8.1</ecNumber>
    </submittedName>
</protein>
<reference evidence="10" key="1">
    <citation type="submission" date="2016-10" db="EMBL/GenBank/DDBJ databases">
        <title>Sequence of Gallionella enrichment culture.</title>
        <authorList>
            <person name="Poehlein A."/>
            <person name="Muehling M."/>
            <person name="Daniel R."/>
        </authorList>
    </citation>
    <scope>NUCLEOTIDE SEQUENCE</scope>
</reference>